<evidence type="ECO:0000313" key="1">
    <source>
        <dbReference type="EMBL" id="PAV22802.1"/>
    </source>
</evidence>
<reference evidence="1 2" key="1">
    <citation type="journal article" date="2017" name="Mol. Ecol.">
        <title>Comparative and population genomic landscape of Phellinus noxius: A hypervariable fungus causing root rot in trees.</title>
        <authorList>
            <person name="Chung C.L."/>
            <person name="Lee T.J."/>
            <person name="Akiba M."/>
            <person name="Lee H.H."/>
            <person name="Kuo T.H."/>
            <person name="Liu D."/>
            <person name="Ke H.M."/>
            <person name="Yokoi T."/>
            <person name="Roa M.B."/>
            <person name="Lu M.J."/>
            <person name="Chang Y.Y."/>
            <person name="Ann P.J."/>
            <person name="Tsai J.N."/>
            <person name="Chen C.Y."/>
            <person name="Tzean S.S."/>
            <person name="Ota Y."/>
            <person name="Hattori T."/>
            <person name="Sahashi N."/>
            <person name="Liou R.F."/>
            <person name="Kikuchi T."/>
            <person name="Tsai I.J."/>
        </authorList>
    </citation>
    <scope>NUCLEOTIDE SEQUENCE [LARGE SCALE GENOMIC DNA]</scope>
    <source>
        <strain evidence="1 2">FFPRI411160</strain>
    </source>
</reference>
<dbReference type="EMBL" id="NBII01000002">
    <property type="protein sequence ID" value="PAV22802.1"/>
    <property type="molecule type" value="Genomic_DNA"/>
</dbReference>
<dbReference type="PROSITE" id="PS51257">
    <property type="entry name" value="PROKAR_LIPOPROTEIN"/>
    <property type="match status" value="1"/>
</dbReference>
<dbReference type="InParanoid" id="A0A286UTF7"/>
<organism evidence="1 2">
    <name type="scientific">Pyrrhoderma noxium</name>
    <dbReference type="NCBI Taxonomy" id="2282107"/>
    <lineage>
        <taxon>Eukaryota</taxon>
        <taxon>Fungi</taxon>
        <taxon>Dikarya</taxon>
        <taxon>Basidiomycota</taxon>
        <taxon>Agaricomycotina</taxon>
        <taxon>Agaricomycetes</taxon>
        <taxon>Hymenochaetales</taxon>
        <taxon>Hymenochaetaceae</taxon>
        <taxon>Pyrrhoderma</taxon>
    </lineage>
</organism>
<accession>A0A286UTF7</accession>
<evidence type="ECO:0000313" key="2">
    <source>
        <dbReference type="Proteomes" id="UP000217199"/>
    </source>
</evidence>
<protein>
    <submittedName>
        <fullName evidence="1">Uncharacterized protein</fullName>
    </submittedName>
</protein>
<comment type="caution">
    <text evidence="1">The sequence shown here is derived from an EMBL/GenBank/DDBJ whole genome shotgun (WGS) entry which is preliminary data.</text>
</comment>
<dbReference type="AlphaFoldDB" id="A0A286UTF7"/>
<dbReference type="Proteomes" id="UP000217199">
    <property type="component" value="Unassembled WGS sequence"/>
</dbReference>
<gene>
    <name evidence="1" type="ORF">PNOK_0275900</name>
</gene>
<sequence length="132" mass="14569">MNDSDKASLAALVFFVSILFACFTAWLVLSSCLGVRITRPLHALWEYMLQSAQASGNGLGGSRGVGGLSGVRRRRELGFSEADVDTWEMEMLDGLRSENSDTSIHVLLNTNEPLKSLSSSARRWYWLLPITS</sequence>
<keyword evidence="2" id="KW-1185">Reference proteome</keyword>
<name>A0A286UTF7_9AGAM</name>
<proteinExistence type="predicted"/>